<dbReference type="RefSeq" id="WP_378270651.1">
    <property type="nucleotide sequence ID" value="NZ_JBHUKR010000023.1"/>
</dbReference>
<dbReference type="PRINTS" id="PR00320">
    <property type="entry name" value="GPROTEINBRPT"/>
</dbReference>
<dbReference type="SUPFAM" id="SSF50978">
    <property type="entry name" value="WD40 repeat-like"/>
    <property type="match status" value="1"/>
</dbReference>
<dbReference type="InterPro" id="IPR008271">
    <property type="entry name" value="Ser/Thr_kinase_AS"/>
</dbReference>
<evidence type="ECO:0000256" key="2">
    <source>
        <dbReference type="ARBA" id="ARBA00022737"/>
    </source>
</evidence>
<evidence type="ECO:0000256" key="3">
    <source>
        <dbReference type="ARBA" id="ARBA00022741"/>
    </source>
</evidence>
<comment type="caution">
    <text evidence="9">The sequence shown here is derived from an EMBL/GenBank/DDBJ whole genome shotgun (WGS) entry which is preliminary data.</text>
</comment>
<dbReference type="PROSITE" id="PS00107">
    <property type="entry name" value="PROTEIN_KINASE_ATP"/>
    <property type="match status" value="1"/>
</dbReference>
<dbReference type="EMBL" id="JBHUKR010000023">
    <property type="protein sequence ID" value="MFD2421851.1"/>
    <property type="molecule type" value="Genomic_DNA"/>
</dbReference>
<evidence type="ECO:0000256" key="4">
    <source>
        <dbReference type="ARBA" id="ARBA00022840"/>
    </source>
</evidence>
<feature type="domain" description="Protein kinase" evidence="8">
    <location>
        <begin position="17"/>
        <end position="281"/>
    </location>
</feature>
<dbReference type="InterPro" id="IPR011009">
    <property type="entry name" value="Kinase-like_dom_sf"/>
</dbReference>
<dbReference type="PROSITE" id="PS50294">
    <property type="entry name" value="WD_REPEATS_REGION"/>
    <property type="match status" value="3"/>
</dbReference>
<dbReference type="CDD" id="cd00200">
    <property type="entry name" value="WD40"/>
    <property type="match status" value="1"/>
</dbReference>
<dbReference type="GO" id="GO:0004674">
    <property type="term" value="F:protein serine/threonine kinase activity"/>
    <property type="evidence" value="ECO:0007669"/>
    <property type="project" value="UniProtKB-KW"/>
</dbReference>
<dbReference type="PROSITE" id="PS50082">
    <property type="entry name" value="WD_REPEATS_2"/>
    <property type="match status" value="4"/>
</dbReference>
<evidence type="ECO:0000313" key="9">
    <source>
        <dbReference type="EMBL" id="MFD2421851.1"/>
    </source>
</evidence>
<dbReference type="InterPro" id="IPR017441">
    <property type="entry name" value="Protein_kinase_ATP_BS"/>
</dbReference>
<feature type="repeat" description="WD" evidence="5">
    <location>
        <begin position="400"/>
        <end position="441"/>
    </location>
</feature>
<feature type="binding site" evidence="6">
    <location>
        <position position="45"/>
    </location>
    <ligand>
        <name>ATP</name>
        <dbReference type="ChEBI" id="CHEBI:30616"/>
    </ligand>
</feature>
<dbReference type="PROSITE" id="PS50011">
    <property type="entry name" value="PROTEIN_KINASE_DOM"/>
    <property type="match status" value="1"/>
</dbReference>
<dbReference type="InterPro" id="IPR015943">
    <property type="entry name" value="WD40/YVTN_repeat-like_dom_sf"/>
</dbReference>
<dbReference type="SMART" id="SM00220">
    <property type="entry name" value="S_TKc"/>
    <property type="match status" value="1"/>
</dbReference>
<dbReference type="SMART" id="SM00320">
    <property type="entry name" value="WD40"/>
    <property type="match status" value="6"/>
</dbReference>
<dbReference type="CDD" id="cd14014">
    <property type="entry name" value="STKc_PknB_like"/>
    <property type="match status" value="1"/>
</dbReference>
<keyword evidence="9" id="KW-0808">Transferase</keyword>
<dbReference type="InterPro" id="IPR036322">
    <property type="entry name" value="WD40_repeat_dom_sf"/>
</dbReference>
<dbReference type="PANTHER" id="PTHR19879">
    <property type="entry name" value="TRANSCRIPTION INITIATION FACTOR TFIID"/>
    <property type="match status" value="1"/>
</dbReference>
<keyword evidence="3 6" id="KW-0547">Nucleotide-binding</keyword>
<keyword evidence="9" id="KW-0723">Serine/threonine-protein kinase</keyword>
<sequence length="837" mass="88612">MALESLAEGDPRTIGDYRLRARLGTGGMGRVYLGHTRGGRPLAIKLVRDELAAESEFRQRFRREVVAAQRVSGWYTAQVVDFDTECAQPWLATAYVAGLSLREAVTGAGSLPEHTVWLLAAGLAEALRDIHGTDLLHRDLKPSNVLLAADGPRVIDFGIARALDATQLTRTDVRIGSPQFMSPEQTLGDTLTPAADVFSLGAVLTFAATGRAPFGDGPEAALLYRVIHEQPDLAGMPDGLGELAGRCLAKTPERRPSVEEILEFCRQAGRVGTVVVDDGWLPAEITNEIDQRAAEPLPPATRPEPASGRRRRWWPAAVGSAVVMLTAGALLLSHVLPVGQSGGTPPSPASAAPPPVAVLVGGEPEKGVAVSPDGRTVAAPGKDHAVNIWNKTGQRVDVVLDGHTCDIQATAFSLDGRAVVTGSCDRTVRLWPLTGTHAADSATPSTAPQTSHPPSVDSPSAQPAPPIERQIATLSLPDGETIMSVLFDATDRAIAITRSVAGTVRIWDVLRGQSIATLAVPATDVGTGVIATVGDDRRIVIIGTGHRMAFFDLGTGRSLGDIDGEPGEIRALAVSPDGAVLATSDTMDKTVRLWDIPGKRLLGTLPAEIDTAQALAFTPDGAFLAVGGADHSVTLWDVSKRQLLHTLRGHTDSVLSLRFSSDGTLLVSGGADQTVRLWNTSGLSAKAATTTTTVPAALPSSTVYHDDFDLDQALRQIRDKGADPSMWGGAPPITVSPGPLRAFYAYRNCNDPGFCGNHPATIAFLFDGNRLLGSVRANEIDTQVADGNKIVLTLAYYRSADVMCCPSDRKDYTFTLIQGRLAVDPALPYDPNGHFDF</sequence>
<dbReference type="Pfam" id="PF00069">
    <property type="entry name" value="Pkinase"/>
    <property type="match status" value="1"/>
</dbReference>
<organism evidence="9 10">
    <name type="scientific">Amycolatopsis pigmentata</name>
    <dbReference type="NCBI Taxonomy" id="450801"/>
    <lineage>
        <taxon>Bacteria</taxon>
        <taxon>Bacillati</taxon>
        <taxon>Actinomycetota</taxon>
        <taxon>Actinomycetes</taxon>
        <taxon>Pseudonocardiales</taxon>
        <taxon>Pseudonocardiaceae</taxon>
        <taxon>Amycolatopsis</taxon>
    </lineage>
</organism>
<dbReference type="InterPro" id="IPR020472">
    <property type="entry name" value="WD40_PAC1"/>
</dbReference>
<evidence type="ECO:0000256" key="7">
    <source>
        <dbReference type="SAM" id="MobiDB-lite"/>
    </source>
</evidence>
<accession>A0ABW5GAC6</accession>
<feature type="region of interest" description="Disordered" evidence="7">
    <location>
        <begin position="437"/>
        <end position="465"/>
    </location>
</feature>
<dbReference type="SUPFAM" id="SSF56112">
    <property type="entry name" value="Protein kinase-like (PK-like)"/>
    <property type="match status" value="1"/>
</dbReference>
<dbReference type="Pfam" id="PF00400">
    <property type="entry name" value="WD40"/>
    <property type="match status" value="4"/>
</dbReference>
<reference evidence="10" key="1">
    <citation type="journal article" date="2019" name="Int. J. Syst. Evol. Microbiol.">
        <title>The Global Catalogue of Microorganisms (GCM) 10K type strain sequencing project: providing services to taxonomists for standard genome sequencing and annotation.</title>
        <authorList>
            <consortium name="The Broad Institute Genomics Platform"/>
            <consortium name="The Broad Institute Genome Sequencing Center for Infectious Disease"/>
            <person name="Wu L."/>
            <person name="Ma J."/>
        </authorList>
    </citation>
    <scope>NUCLEOTIDE SEQUENCE [LARGE SCALE GENOMIC DNA]</scope>
    <source>
        <strain evidence="10">CGMCC 4.7645</strain>
    </source>
</reference>
<dbReference type="PROSITE" id="PS00108">
    <property type="entry name" value="PROTEIN_KINASE_ST"/>
    <property type="match status" value="1"/>
</dbReference>
<dbReference type="InterPro" id="IPR000719">
    <property type="entry name" value="Prot_kinase_dom"/>
</dbReference>
<keyword evidence="4 6" id="KW-0067">ATP-binding</keyword>
<dbReference type="Gene3D" id="3.30.200.20">
    <property type="entry name" value="Phosphorylase Kinase, domain 1"/>
    <property type="match status" value="1"/>
</dbReference>
<feature type="repeat" description="WD" evidence="5">
    <location>
        <begin position="605"/>
        <end position="646"/>
    </location>
</feature>
<keyword evidence="1 5" id="KW-0853">WD repeat</keyword>
<keyword evidence="2" id="KW-0677">Repeat</keyword>
<feature type="compositionally biased region" description="Polar residues" evidence="7">
    <location>
        <begin position="442"/>
        <end position="461"/>
    </location>
</feature>
<feature type="repeat" description="WD" evidence="5">
    <location>
        <begin position="647"/>
        <end position="679"/>
    </location>
</feature>
<gene>
    <name evidence="9" type="ORF">ACFSXZ_36535</name>
</gene>
<dbReference type="Gene3D" id="1.10.510.10">
    <property type="entry name" value="Transferase(Phosphotransferase) domain 1"/>
    <property type="match status" value="1"/>
</dbReference>
<dbReference type="InterPro" id="IPR001680">
    <property type="entry name" value="WD40_rpt"/>
</dbReference>
<keyword evidence="10" id="KW-1185">Reference proteome</keyword>
<name>A0ABW5GAC6_9PSEU</name>
<evidence type="ECO:0000256" key="1">
    <source>
        <dbReference type="ARBA" id="ARBA00022574"/>
    </source>
</evidence>
<evidence type="ECO:0000313" key="10">
    <source>
        <dbReference type="Proteomes" id="UP001597417"/>
    </source>
</evidence>
<dbReference type="Proteomes" id="UP001597417">
    <property type="component" value="Unassembled WGS sequence"/>
</dbReference>
<protein>
    <submittedName>
        <fullName evidence="9">WD40 repeat domain-containing serine/threonine protein kinase</fullName>
    </submittedName>
</protein>
<proteinExistence type="predicted"/>
<evidence type="ECO:0000256" key="5">
    <source>
        <dbReference type="PROSITE-ProRule" id="PRU00221"/>
    </source>
</evidence>
<feature type="repeat" description="WD" evidence="5">
    <location>
        <begin position="562"/>
        <end position="604"/>
    </location>
</feature>
<dbReference type="Gene3D" id="2.130.10.10">
    <property type="entry name" value="YVTN repeat-like/Quinoprotein amine dehydrogenase"/>
    <property type="match status" value="2"/>
</dbReference>
<dbReference type="PANTHER" id="PTHR19879:SF9">
    <property type="entry name" value="TRANSCRIPTION INITIATION FACTOR TFIID SUBUNIT 5"/>
    <property type="match status" value="1"/>
</dbReference>
<evidence type="ECO:0000259" key="8">
    <source>
        <dbReference type="PROSITE" id="PS50011"/>
    </source>
</evidence>
<evidence type="ECO:0000256" key="6">
    <source>
        <dbReference type="PROSITE-ProRule" id="PRU10141"/>
    </source>
</evidence>
<keyword evidence="9" id="KW-0418">Kinase</keyword>